<name>A0A8H5C8X0_9AGAR</name>
<dbReference type="EMBL" id="JAACJK010000057">
    <property type="protein sequence ID" value="KAF5337425.1"/>
    <property type="molecule type" value="Genomic_DNA"/>
</dbReference>
<evidence type="ECO:0000313" key="3">
    <source>
        <dbReference type="Proteomes" id="UP000541558"/>
    </source>
</evidence>
<reference evidence="2 3" key="1">
    <citation type="journal article" date="2020" name="ISME J.">
        <title>Uncovering the hidden diversity of litter-decomposition mechanisms in mushroom-forming fungi.</title>
        <authorList>
            <person name="Floudas D."/>
            <person name="Bentzer J."/>
            <person name="Ahren D."/>
            <person name="Johansson T."/>
            <person name="Persson P."/>
            <person name="Tunlid A."/>
        </authorList>
    </citation>
    <scope>NUCLEOTIDE SEQUENCE [LARGE SCALE GENOMIC DNA]</scope>
    <source>
        <strain evidence="2 3">CBS 175.51</strain>
    </source>
</reference>
<evidence type="ECO:0008006" key="4">
    <source>
        <dbReference type="Google" id="ProtNLM"/>
    </source>
</evidence>
<keyword evidence="3" id="KW-1185">Reference proteome</keyword>
<gene>
    <name evidence="2" type="ORF">D9611_002944</name>
</gene>
<dbReference type="Proteomes" id="UP000541558">
    <property type="component" value="Unassembled WGS sequence"/>
</dbReference>
<sequence length="1217" mass="137253">MPETCRRDDCGDEPPLALTTSRPPTPREQKIGLSLKLERIESSISQPVPVPNRCIIIQDLPDEVLQEVFVSTCFDSKAPHDTSTLPHLCSVGRRWRDAATKHCSLWTKIPPLNVEDKDKDYMRRLTAGLKLYLARSGSLPISFQFLGNKNLHGVPENQAQDYNPAREVLALLIRESHRWDNVVMKLPLFGLQTDQLRSMRRVPRLSSLDIFIPTWGEIYPESPGLDVFQNAPNLRRLACDQSHPGGIPYFVKFPLVQLESYKVISWADGGAYRDLLSSPSSRLQRVECITYKFEFLPRSPSTFLPHLAYLKLRSHAFFCDVASHLATLTLPALVHLQVICDTSGDMLMDRMYTSIQTLLFQSGCSLELLSFSSQESNASALKDILARSPNLVELEINFPDKDCISALTLQPASASPVTPHLKTLIFRPQGTWHWNTSKEEGEALVEMLRSRSASLRVAGNNGLKQALREVIFLYSSDTVMLHDLSPTLSDVSFDRDELEEQAWAQDTLDGWWVRHMFLRPLHHRSDSFSPTLIKKFERAIRDMEGIDLEKACVGTHKLMCHGFPTLLRLVNEMEGGGFQERAILDIMEGNRDANHEFELPAGLLTSNTPLPYESRAALKTKLEHLESGFAKLAGQPYSDNIPLICLPPSVHPLFTSMVAERSVLRSVRHLPDEVLQQPRSIGVFYGVWTSPPPLHLDGKGPEDVRRVTTVLELYLIRSGTLPITFELAASKPPIRMPSDVLPIREALTLLLQQSHRWERAVLKLPSFGLNQIQESIKGPLPFLYSLDVLIPPFAEIPTASDSVPGLDIFCNTPNLRELSCDSSFGWMSDSLGPLDKVPHSQLEVFKSISQDDRNAYRGILDCPSPELRSVECACYSFETLPASKFNFLPKVTVLRLRAYEFLCDIASHLETLTLPALLHLEVRCSSPQALLAGLMYTGVQTLVRQSGCSLERLSLSSGESSPAAFADILALSPNLVELDITLPDAESLTSLTLNTSPEAPPVVPKLKTLILRSPSTWHWSTSDEQGDAFVKMLASRTTAPHSEEGESTEQALQEVILLYPSAITLFFDLPSKIAHKIFEKGENGEPAIQGERIDYWTRYMLTAQYRSRKDWFNPKVVVKFERFMRRLEAVNLKGDVKTHTLMAYGIPTFLRELEEMEGGKIPGDRVFRFRSRAKRLLAKWKPFLLRDARKYRWCHYSDGTARMRWDTGDCEFNDEEL</sequence>
<dbReference type="SUPFAM" id="SSF52047">
    <property type="entry name" value="RNI-like"/>
    <property type="match status" value="2"/>
</dbReference>
<dbReference type="InterPro" id="IPR032675">
    <property type="entry name" value="LRR_dom_sf"/>
</dbReference>
<evidence type="ECO:0000313" key="2">
    <source>
        <dbReference type="EMBL" id="KAF5337425.1"/>
    </source>
</evidence>
<accession>A0A8H5C8X0</accession>
<dbReference type="OrthoDB" id="10376578at2759"/>
<protein>
    <recommendedName>
        <fullName evidence="4">F-box domain-containing protein</fullName>
    </recommendedName>
</protein>
<dbReference type="Gene3D" id="3.80.10.10">
    <property type="entry name" value="Ribonuclease Inhibitor"/>
    <property type="match status" value="1"/>
</dbReference>
<evidence type="ECO:0000256" key="1">
    <source>
        <dbReference type="SAM" id="MobiDB-lite"/>
    </source>
</evidence>
<organism evidence="2 3">
    <name type="scientific">Ephemerocybe angulata</name>
    <dbReference type="NCBI Taxonomy" id="980116"/>
    <lineage>
        <taxon>Eukaryota</taxon>
        <taxon>Fungi</taxon>
        <taxon>Dikarya</taxon>
        <taxon>Basidiomycota</taxon>
        <taxon>Agaricomycotina</taxon>
        <taxon>Agaricomycetes</taxon>
        <taxon>Agaricomycetidae</taxon>
        <taxon>Agaricales</taxon>
        <taxon>Agaricineae</taxon>
        <taxon>Psathyrellaceae</taxon>
        <taxon>Ephemerocybe</taxon>
    </lineage>
</organism>
<proteinExistence type="predicted"/>
<comment type="caution">
    <text evidence="2">The sequence shown here is derived from an EMBL/GenBank/DDBJ whole genome shotgun (WGS) entry which is preliminary data.</text>
</comment>
<feature type="region of interest" description="Disordered" evidence="1">
    <location>
        <begin position="1"/>
        <end position="28"/>
    </location>
</feature>
<dbReference type="AlphaFoldDB" id="A0A8H5C8X0"/>